<proteinExistence type="predicted"/>
<organism evidence="1 2">
    <name type="scientific">Rubroshorea leprosula</name>
    <dbReference type="NCBI Taxonomy" id="152421"/>
    <lineage>
        <taxon>Eukaryota</taxon>
        <taxon>Viridiplantae</taxon>
        <taxon>Streptophyta</taxon>
        <taxon>Embryophyta</taxon>
        <taxon>Tracheophyta</taxon>
        <taxon>Spermatophyta</taxon>
        <taxon>Magnoliopsida</taxon>
        <taxon>eudicotyledons</taxon>
        <taxon>Gunneridae</taxon>
        <taxon>Pentapetalae</taxon>
        <taxon>rosids</taxon>
        <taxon>malvids</taxon>
        <taxon>Malvales</taxon>
        <taxon>Dipterocarpaceae</taxon>
        <taxon>Rubroshorea</taxon>
    </lineage>
</organism>
<dbReference type="EMBL" id="BPVZ01000050">
    <property type="protein sequence ID" value="GKV18421.1"/>
    <property type="molecule type" value="Genomic_DNA"/>
</dbReference>
<accession>A0AAV5K1A3</accession>
<gene>
    <name evidence="1" type="ORF">SLEP1_g28809</name>
</gene>
<keyword evidence="2" id="KW-1185">Reference proteome</keyword>
<name>A0AAV5K1A3_9ROSI</name>
<sequence>MDEFRELASVLANFESAVTVYGHCSRYCSCTDDQHLMGIK</sequence>
<protein>
    <submittedName>
        <fullName evidence="1">Uncharacterized protein</fullName>
    </submittedName>
</protein>
<dbReference type="AlphaFoldDB" id="A0AAV5K1A3"/>
<evidence type="ECO:0000313" key="1">
    <source>
        <dbReference type="EMBL" id="GKV18421.1"/>
    </source>
</evidence>
<evidence type="ECO:0000313" key="2">
    <source>
        <dbReference type="Proteomes" id="UP001054252"/>
    </source>
</evidence>
<dbReference type="Proteomes" id="UP001054252">
    <property type="component" value="Unassembled WGS sequence"/>
</dbReference>
<comment type="caution">
    <text evidence="1">The sequence shown here is derived from an EMBL/GenBank/DDBJ whole genome shotgun (WGS) entry which is preliminary data.</text>
</comment>
<reference evidence="1 2" key="1">
    <citation type="journal article" date="2021" name="Commun. Biol.">
        <title>The genome of Shorea leprosula (Dipterocarpaceae) highlights the ecological relevance of drought in aseasonal tropical rainforests.</title>
        <authorList>
            <person name="Ng K.K.S."/>
            <person name="Kobayashi M.J."/>
            <person name="Fawcett J.A."/>
            <person name="Hatakeyama M."/>
            <person name="Paape T."/>
            <person name="Ng C.H."/>
            <person name="Ang C.C."/>
            <person name="Tnah L.H."/>
            <person name="Lee C.T."/>
            <person name="Nishiyama T."/>
            <person name="Sese J."/>
            <person name="O'Brien M.J."/>
            <person name="Copetti D."/>
            <person name="Mohd Noor M.I."/>
            <person name="Ong R.C."/>
            <person name="Putra M."/>
            <person name="Sireger I.Z."/>
            <person name="Indrioko S."/>
            <person name="Kosugi Y."/>
            <person name="Izuno A."/>
            <person name="Isagi Y."/>
            <person name="Lee S.L."/>
            <person name="Shimizu K.K."/>
        </authorList>
    </citation>
    <scope>NUCLEOTIDE SEQUENCE [LARGE SCALE GENOMIC DNA]</scope>
    <source>
        <strain evidence="1">214</strain>
    </source>
</reference>